<proteinExistence type="predicted"/>
<dbReference type="EMBL" id="DSOL01000187">
    <property type="protein sequence ID" value="HEN28285.1"/>
    <property type="molecule type" value="Genomic_DNA"/>
</dbReference>
<keyword evidence="1" id="KW-1133">Transmembrane helix</keyword>
<evidence type="ECO:0000313" key="2">
    <source>
        <dbReference type="EMBL" id="HEN28285.1"/>
    </source>
</evidence>
<name>A0A7C2K572_UNCW3</name>
<feature type="transmembrane region" description="Helical" evidence="1">
    <location>
        <begin position="95"/>
        <end position="114"/>
    </location>
</feature>
<dbReference type="AlphaFoldDB" id="A0A7C2K572"/>
<protein>
    <submittedName>
        <fullName evidence="2">Uncharacterized protein</fullName>
    </submittedName>
</protein>
<gene>
    <name evidence="2" type="ORF">ENQ77_06520</name>
</gene>
<keyword evidence="1" id="KW-0472">Membrane</keyword>
<keyword evidence="1" id="KW-0812">Transmembrane</keyword>
<reference evidence="2" key="1">
    <citation type="journal article" date="2020" name="mSystems">
        <title>Genome- and Community-Level Interaction Insights into Carbon Utilization and Element Cycling Functions of Hydrothermarchaeota in Hydrothermal Sediment.</title>
        <authorList>
            <person name="Zhou Z."/>
            <person name="Liu Y."/>
            <person name="Xu W."/>
            <person name="Pan J."/>
            <person name="Luo Z.H."/>
            <person name="Li M."/>
        </authorList>
    </citation>
    <scope>NUCLEOTIDE SEQUENCE [LARGE SCALE GENOMIC DNA]</scope>
    <source>
        <strain evidence="2">SpSt-34</strain>
    </source>
</reference>
<evidence type="ECO:0000256" key="1">
    <source>
        <dbReference type="SAM" id="Phobius"/>
    </source>
</evidence>
<comment type="caution">
    <text evidence="2">The sequence shown here is derived from an EMBL/GenBank/DDBJ whole genome shotgun (WGS) entry which is preliminary data.</text>
</comment>
<organism evidence="2">
    <name type="scientific">candidate division WOR-3 bacterium</name>
    <dbReference type="NCBI Taxonomy" id="2052148"/>
    <lineage>
        <taxon>Bacteria</taxon>
        <taxon>Bacteria division WOR-3</taxon>
    </lineage>
</organism>
<accession>A0A7C2K572</accession>
<feature type="transmembrane region" description="Helical" evidence="1">
    <location>
        <begin position="120"/>
        <end position="142"/>
    </location>
</feature>
<sequence length="156" mass="18463">MFRRREEVRKWLYEVVEKFRQKGATSPDKAMTAKELGLPPFFKEAMKRRLGRLGIFVQVNGKYYLSEEKLKQMEEMQATRSGAWKIRKKIVTLRLAQLVTLALFVILLLLNLFVQSWELRIASTFLLIVLLIMAILQIYYILHARKNSTQQTEKRN</sequence>